<dbReference type="WBParaSite" id="JU765_v2.g8505.t1">
    <property type="protein sequence ID" value="JU765_v2.g8505.t1"/>
    <property type="gene ID" value="JU765_v2.g8505"/>
</dbReference>
<dbReference type="Proteomes" id="UP000887576">
    <property type="component" value="Unplaced"/>
</dbReference>
<reference evidence="2" key="1">
    <citation type="submission" date="2022-11" db="UniProtKB">
        <authorList>
            <consortium name="WormBaseParasite"/>
        </authorList>
    </citation>
    <scope>IDENTIFICATION</scope>
</reference>
<evidence type="ECO:0000313" key="1">
    <source>
        <dbReference type="Proteomes" id="UP000887576"/>
    </source>
</evidence>
<organism evidence="1 2">
    <name type="scientific">Panagrolaimus sp. JU765</name>
    <dbReference type="NCBI Taxonomy" id="591449"/>
    <lineage>
        <taxon>Eukaryota</taxon>
        <taxon>Metazoa</taxon>
        <taxon>Ecdysozoa</taxon>
        <taxon>Nematoda</taxon>
        <taxon>Chromadorea</taxon>
        <taxon>Rhabditida</taxon>
        <taxon>Tylenchina</taxon>
        <taxon>Panagrolaimomorpha</taxon>
        <taxon>Panagrolaimoidea</taxon>
        <taxon>Panagrolaimidae</taxon>
        <taxon>Panagrolaimus</taxon>
    </lineage>
</organism>
<name>A0AC34RNL9_9BILA</name>
<accession>A0AC34RNL9</accession>
<sequence>MLPTGNMSGHGSNNPNEPPQGTSRVHIDLHDNYPHDVFDPNTGELKQFEQTSEGTTRAEDDHQQTEQSAQNETQEEMAQRIFEEDHKLLTEEVSDSVTDADLFEYLDE</sequence>
<proteinExistence type="predicted"/>
<evidence type="ECO:0000313" key="2">
    <source>
        <dbReference type="WBParaSite" id="JU765_v2.g8505.t1"/>
    </source>
</evidence>
<protein>
    <submittedName>
        <fullName evidence="2">Uncharacterized protein</fullName>
    </submittedName>
</protein>